<dbReference type="RefSeq" id="WP_062152170.1">
    <property type="nucleotide sequence ID" value="NZ_CP012373.2"/>
</dbReference>
<dbReference type="AlphaFoldDB" id="A0A2N9YHD0"/>
<proteinExistence type="predicted"/>
<dbReference type="KEGG" id="blep:AL038_09285"/>
<keyword evidence="2" id="KW-1185">Reference proteome</keyword>
<dbReference type="EMBL" id="CP018889">
    <property type="protein sequence ID" value="AUI69873.1"/>
    <property type="molecule type" value="Genomic_DNA"/>
</dbReference>
<evidence type="ECO:0000313" key="2">
    <source>
        <dbReference type="Proteomes" id="UP000234271"/>
    </source>
</evidence>
<evidence type="ECO:0000313" key="1">
    <source>
        <dbReference type="EMBL" id="AUI69873.1"/>
    </source>
</evidence>
<reference evidence="2" key="1">
    <citation type="submission" date="2016-12" db="EMBL/GenBank/DDBJ databases">
        <title>Complete Genome Sequence of Beggiatoa leptomitiformis D-401.</title>
        <authorList>
            <person name="Fomenkov A."/>
            <person name="Vincze T."/>
            <person name="Grabovich M."/>
            <person name="Anton B.P."/>
            <person name="Dubinina G."/>
            <person name="Orlova M."/>
            <person name="Belousova E."/>
            <person name="Roberts R.J."/>
        </authorList>
    </citation>
    <scope>NUCLEOTIDE SEQUENCE [LARGE SCALE GENOMIC DNA]</scope>
    <source>
        <strain evidence="2">D-401</strain>
    </source>
</reference>
<sequence>MSITPAPPTNSSVNNAYYWHFTSDGEMVEAVSLPLFLSLTTTPTGYALSGTPYQVGSHVIELLVGGIAYSYTLLVEMPSSEQALVTIPATDTAVLLVQLNYFNPQTSVVERHFIATAPYISKPTDARANTSFYECIVNKPTVSRELSGAFDGIIKTNTDALTVKNFANERDDWLMQSFGMRRYRMWVGSKNQALDTLTQIAYGYIAREGITTSGETQLSIPFRDATEILDNPLQTNTYTQTHIKNQIYPDVFGTVFNIEPICIDTALLIYQFHSGSSNALTAVRDGGIGLTLGIDYTDVDLQNSTFRLIQPVKYRLTCDVQGATWNGQFVQTVGDIINYVLVNRLPELELVNLAEFNYLCPQPVGIYIKEKMTFKTLFNKLLSSIGAFAITDNEGRLSLKRFGDVTGNPVINIPKNDIVQGSMELAKRIPPVASLRLGYKKNYTVQADSFAEDLTEAERQPFKQEWLIAQTSNTGIEEQWREATLLESTGDITETCLVNELDAFAEASRRTVMYSRMRDVFKFKVYFNASLLPIGSEITIAYNRFGLAVATNVIVLSISAPLIGGSSEIGVLR</sequence>
<dbReference type="STRING" id="288004.AL038_09285"/>
<accession>A0A2N9YHD0</accession>
<organism evidence="1 2">
    <name type="scientific">Beggiatoa leptomitoformis</name>
    <dbReference type="NCBI Taxonomy" id="288004"/>
    <lineage>
        <taxon>Bacteria</taxon>
        <taxon>Pseudomonadati</taxon>
        <taxon>Pseudomonadota</taxon>
        <taxon>Gammaproteobacteria</taxon>
        <taxon>Thiotrichales</taxon>
        <taxon>Thiotrichaceae</taxon>
        <taxon>Beggiatoa</taxon>
    </lineage>
</organism>
<name>A0A2N9YHD0_9GAMM</name>
<gene>
    <name evidence="1" type="ORF">BLE401_15015</name>
</gene>
<protein>
    <recommendedName>
        <fullName evidence="3">Tip attachment protein J domain-containing protein</fullName>
    </recommendedName>
</protein>
<dbReference type="OrthoDB" id="6146556at2"/>
<dbReference type="Proteomes" id="UP000234271">
    <property type="component" value="Chromosome"/>
</dbReference>
<evidence type="ECO:0008006" key="3">
    <source>
        <dbReference type="Google" id="ProtNLM"/>
    </source>
</evidence>